<sequence>MRENEFYFNDKPKDENLLLEEEIEEGSFLEKGKEFELFQKNEELFQALELENAKEERNEKEIKKIKDTIILANRKLVIFFVNKYRDQGLEVSDLIQEGNIGLLEAVEKFDYRKGYKFSTYAIFWIKQEVVRAIAEQSRIIHLPEGIIQKIGRFEQAKNTLIQELQREPSLEEIAKKMGVDHETIRSIMQAFQKVVSLETPANNDGDTVLGDFISNEEPVIKQEIVSERFMSYIKERIFQSQISQKKKDILGDLFGLNNVKLETEEEIGEKYNCSRQYVSATKKKFIKKIKGLSEFEKLYMELFRNSTKYKKITGFDH</sequence>
<feature type="coiled-coil region" evidence="5">
    <location>
        <begin position="38"/>
        <end position="68"/>
    </location>
</feature>
<keyword evidence="4" id="KW-0804">Transcription</keyword>
<dbReference type="Gene3D" id="1.10.10.10">
    <property type="entry name" value="Winged helix-like DNA-binding domain superfamily/Winged helix DNA-binding domain"/>
    <property type="match status" value="2"/>
</dbReference>
<dbReference type="EMBL" id="PGYQ01000001">
    <property type="protein sequence ID" value="PKL72720.1"/>
    <property type="molecule type" value="Genomic_DNA"/>
</dbReference>
<proteinExistence type="predicted"/>
<organism evidence="7 8">
    <name type="scientific">Candidatus Kuenenbacteria bacterium HGW-Kuenenbacteria-1</name>
    <dbReference type="NCBI Taxonomy" id="2013812"/>
    <lineage>
        <taxon>Bacteria</taxon>
        <taxon>Candidatus Kueneniibacteriota</taxon>
    </lineage>
</organism>
<dbReference type="Pfam" id="PF04542">
    <property type="entry name" value="Sigma70_r2"/>
    <property type="match status" value="1"/>
</dbReference>
<comment type="caution">
    <text evidence="7">The sequence shown here is derived from an EMBL/GenBank/DDBJ whole genome shotgun (WGS) entry which is preliminary data.</text>
</comment>
<accession>A0A2N1UPD8</accession>
<dbReference type="SUPFAM" id="SSF88659">
    <property type="entry name" value="Sigma3 and sigma4 domains of RNA polymerase sigma factors"/>
    <property type="match status" value="2"/>
</dbReference>
<evidence type="ECO:0000256" key="3">
    <source>
        <dbReference type="ARBA" id="ARBA00023125"/>
    </source>
</evidence>
<evidence type="ECO:0000313" key="7">
    <source>
        <dbReference type="EMBL" id="PKL72720.1"/>
    </source>
</evidence>
<keyword evidence="3" id="KW-0238">DNA-binding</keyword>
<evidence type="ECO:0000256" key="2">
    <source>
        <dbReference type="ARBA" id="ARBA00023082"/>
    </source>
</evidence>
<protein>
    <recommendedName>
        <fullName evidence="6">RNA polymerase sigma-70 domain-containing protein</fullName>
    </recommendedName>
</protein>
<evidence type="ECO:0000256" key="4">
    <source>
        <dbReference type="ARBA" id="ARBA00023163"/>
    </source>
</evidence>
<dbReference type="InterPro" id="IPR007627">
    <property type="entry name" value="RNA_pol_sigma70_r2"/>
</dbReference>
<keyword evidence="5" id="KW-0175">Coiled coil</keyword>
<keyword evidence="1" id="KW-0805">Transcription regulation</keyword>
<evidence type="ECO:0000256" key="5">
    <source>
        <dbReference type="SAM" id="Coils"/>
    </source>
</evidence>
<dbReference type="GO" id="GO:0006352">
    <property type="term" value="P:DNA-templated transcription initiation"/>
    <property type="evidence" value="ECO:0007669"/>
    <property type="project" value="InterPro"/>
</dbReference>
<gene>
    <name evidence="7" type="ORF">CVV26_00435</name>
</gene>
<dbReference type="Pfam" id="PF04539">
    <property type="entry name" value="Sigma70_r3"/>
    <property type="match status" value="1"/>
</dbReference>
<dbReference type="PANTHER" id="PTHR30603:SF60">
    <property type="entry name" value="RNA POLYMERASE SIGMA FACTOR RPOD"/>
    <property type="match status" value="1"/>
</dbReference>
<dbReference type="Gene3D" id="1.10.601.10">
    <property type="entry name" value="RNA Polymerase Primary Sigma Factor"/>
    <property type="match status" value="1"/>
</dbReference>
<evidence type="ECO:0000256" key="1">
    <source>
        <dbReference type="ARBA" id="ARBA00023015"/>
    </source>
</evidence>
<dbReference type="Proteomes" id="UP000233414">
    <property type="component" value="Unassembled WGS sequence"/>
</dbReference>
<dbReference type="InterPro" id="IPR000943">
    <property type="entry name" value="RNA_pol_sigma70"/>
</dbReference>
<dbReference type="InterPro" id="IPR014284">
    <property type="entry name" value="RNA_pol_sigma-70_dom"/>
</dbReference>
<dbReference type="InterPro" id="IPR007624">
    <property type="entry name" value="RNA_pol_sigma70_r3"/>
</dbReference>
<dbReference type="SUPFAM" id="SSF88946">
    <property type="entry name" value="Sigma2 domain of RNA polymerase sigma factors"/>
    <property type="match status" value="1"/>
</dbReference>
<dbReference type="PROSITE" id="PS00715">
    <property type="entry name" value="SIGMA70_1"/>
    <property type="match status" value="1"/>
</dbReference>
<feature type="domain" description="RNA polymerase sigma-70" evidence="6">
    <location>
        <begin position="93"/>
        <end position="106"/>
    </location>
</feature>
<evidence type="ECO:0000259" key="6">
    <source>
        <dbReference type="PROSITE" id="PS00715"/>
    </source>
</evidence>
<evidence type="ECO:0000313" key="8">
    <source>
        <dbReference type="Proteomes" id="UP000233414"/>
    </source>
</evidence>
<dbReference type="PRINTS" id="PR00046">
    <property type="entry name" value="SIGMA70FCT"/>
</dbReference>
<dbReference type="InterPro" id="IPR013324">
    <property type="entry name" value="RNA_pol_sigma_r3/r4-like"/>
</dbReference>
<dbReference type="AlphaFoldDB" id="A0A2N1UPD8"/>
<name>A0A2N1UPD8_9BACT</name>
<dbReference type="InterPro" id="IPR013325">
    <property type="entry name" value="RNA_pol_sigma_r2"/>
</dbReference>
<dbReference type="GO" id="GO:0003677">
    <property type="term" value="F:DNA binding"/>
    <property type="evidence" value="ECO:0007669"/>
    <property type="project" value="UniProtKB-KW"/>
</dbReference>
<dbReference type="InterPro" id="IPR050239">
    <property type="entry name" value="Sigma-70_RNA_pol_init_factors"/>
</dbReference>
<dbReference type="PANTHER" id="PTHR30603">
    <property type="entry name" value="RNA POLYMERASE SIGMA FACTOR RPO"/>
    <property type="match status" value="1"/>
</dbReference>
<reference evidence="7 8" key="1">
    <citation type="journal article" date="2017" name="ISME J.">
        <title>Potential for microbial H2 and metal transformations associated with novel bacteria and archaea in deep terrestrial subsurface sediments.</title>
        <authorList>
            <person name="Hernsdorf A.W."/>
            <person name="Amano Y."/>
            <person name="Miyakawa K."/>
            <person name="Ise K."/>
            <person name="Suzuki Y."/>
            <person name="Anantharaman K."/>
            <person name="Probst A."/>
            <person name="Burstein D."/>
            <person name="Thomas B.C."/>
            <person name="Banfield J.F."/>
        </authorList>
    </citation>
    <scope>NUCLEOTIDE SEQUENCE [LARGE SCALE GENOMIC DNA]</scope>
    <source>
        <strain evidence="7">HGW-Kuenenbacteria-1</strain>
    </source>
</reference>
<keyword evidence="2" id="KW-0731">Sigma factor</keyword>
<dbReference type="InterPro" id="IPR036388">
    <property type="entry name" value="WH-like_DNA-bd_sf"/>
</dbReference>
<dbReference type="GO" id="GO:0016987">
    <property type="term" value="F:sigma factor activity"/>
    <property type="evidence" value="ECO:0007669"/>
    <property type="project" value="UniProtKB-KW"/>
</dbReference>
<dbReference type="NCBIfam" id="TIGR02937">
    <property type="entry name" value="sigma70-ECF"/>
    <property type="match status" value="1"/>
</dbReference>